<evidence type="ECO:0000313" key="1">
    <source>
        <dbReference type="EMBL" id="RAH44168.1"/>
    </source>
</evidence>
<dbReference type="Proteomes" id="UP000249057">
    <property type="component" value="Unassembled WGS sequence"/>
</dbReference>
<keyword evidence="2" id="KW-1185">Reference proteome</keyword>
<name>A0ACD1G4M4_9EURO</name>
<gene>
    <name evidence="1" type="ORF">BO95DRAFT_187474</name>
</gene>
<evidence type="ECO:0000313" key="2">
    <source>
        <dbReference type="Proteomes" id="UP000249057"/>
    </source>
</evidence>
<accession>A0ACD1G4M4</accession>
<dbReference type="EMBL" id="KZ825356">
    <property type="protein sequence ID" value="RAH44168.1"/>
    <property type="molecule type" value="Genomic_DNA"/>
</dbReference>
<organism evidence="1 2">
    <name type="scientific">Aspergillus brunneoviolaceus CBS 621.78</name>
    <dbReference type="NCBI Taxonomy" id="1450534"/>
    <lineage>
        <taxon>Eukaryota</taxon>
        <taxon>Fungi</taxon>
        <taxon>Dikarya</taxon>
        <taxon>Ascomycota</taxon>
        <taxon>Pezizomycotina</taxon>
        <taxon>Eurotiomycetes</taxon>
        <taxon>Eurotiomycetidae</taxon>
        <taxon>Eurotiales</taxon>
        <taxon>Aspergillaceae</taxon>
        <taxon>Aspergillus</taxon>
        <taxon>Aspergillus subgen. Circumdati</taxon>
    </lineage>
</organism>
<sequence>MVCPNKRNLILLYFTVLHTPYDSNFSPAHNLVMLMNISFEFRGQFARQHFLSRPTKCIKPGSFNIHQAESRILYDSGKEKSLSLF</sequence>
<proteinExistence type="predicted"/>
<protein>
    <submittedName>
        <fullName evidence="1">Uncharacterized protein</fullName>
    </submittedName>
</protein>
<reference evidence="1" key="1">
    <citation type="submission" date="2018-02" db="EMBL/GenBank/DDBJ databases">
        <title>The genomes of Aspergillus section Nigri reveals drivers in fungal speciation.</title>
        <authorList>
            <consortium name="DOE Joint Genome Institute"/>
            <person name="Vesth T.C."/>
            <person name="Nybo J."/>
            <person name="Theobald S."/>
            <person name="Brandl J."/>
            <person name="Frisvad J.C."/>
            <person name="Nielsen K.F."/>
            <person name="Lyhne E.K."/>
            <person name="Kogle M.E."/>
            <person name="Kuo A."/>
            <person name="Riley R."/>
            <person name="Clum A."/>
            <person name="Nolan M."/>
            <person name="Lipzen A."/>
            <person name="Salamov A."/>
            <person name="Henrissat B."/>
            <person name="Wiebenga A."/>
            <person name="De vries R.P."/>
            <person name="Grigoriev I.V."/>
            <person name="Mortensen U.H."/>
            <person name="Andersen M.R."/>
            <person name="Baker S.E."/>
        </authorList>
    </citation>
    <scope>NUCLEOTIDE SEQUENCE</scope>
    <source>
        <strain evidence="1">CBS 621.78</strain>
    </source>
</reference>